<comment type="caution">
    <text evidence="1">The sequence shown here is derived from an EMBL/GenBank/DDBJ whole genome shotgun (WGS) entry which is preliminary data.</text>
</comment>
<dbReference type="Proteomes" id="UP001143856">
    <property type="component" value="Unassembled WGS sequence"/>
</dbReference>
<protein>
    <submittedName>
        <fullName evidence="1">Uncharacterized protein</fullName>
    </submittedName>
</protein>
<proteinExistence type="predicted"/>
<gene>
    <name evidence="1" type="ORF">NUW58_g8151</name>
</gene>
<evidence type="ECO:0000313" key="1">
    <source>
        <dbReference type="EMBL" id="KAJ2976187.1"/>
    </source>
</evidence>
<reference evidence="1" key="1">
    <citation type="submission" date="2022-10" db="EMBL/GenBank/DDBJ databases">
        <title>Genome Sequence of Xylaria curta.</title>
        <authorList>
            <person name="Buettner E."/>
        </authorList>
    </citation>
    <scope>NUCLEOTIDE SEQUENCE</scope>
    <source>
        <strain evidence="1">Babe10</strain>
    </source>
</reference>
<organism evidence="1 2">
    <name type="scientific">Xylaria curta</name>
    <dbReference type="NCBI Taxonomy" id="42375"/>
    <lineage>
        <taxon>Eukaryota</taxon>
        <taxon>Fungi</taxon>
        <taxon>Dikarya</taxon>
        <taxon>Ascomycota</taxon>
        <taxon>Pezizomycotina</taxon>
        <taxon>Sordariomycetes</taxon>
        <taxon>Xylariomycetidae</taxon>
        <taxon>Xylariales</taxon>
        <taxon>Xylariaceae</taxon>
        <taxon>Xylaria</taxon>
    </lineage>
</organism>
<name>A0ACC1NBD2_9PEZI</name>
<dbReference type="EMBL" id="JAPDGR010002362">
    <property type="protein sequence ID" value="KAJ2976187.1"/>
    <property type="molecule type" value="Genomic_DNA"/>
</dbReference>
<keyword evidence="2" id="KW-1185">Reference proteome</keyword>
<evidence type="ECO:0000313" key="2">
    <source>
        <dbReference type="Proteomes" id="UP001143856"/>
    </source>
</evidence>
<sequence length="297" mass="33137">MDPVTALGAAGSVVGIAGFGLQLSEVLIKFISKVRSAQDHLDEVVTEIDATASALQELYSFLKQEVRNVESDKSLRLFSESSLVKVKVTADKCLVVFWRIETNIAGSEPDGFEEELAKRLTSFNRRLESYGLGHHVMVGSPITPDPLSFRRKVRWAFQASKLEKFCKDLQRYQGHLSLLLQIVLLGQQQMKQNPTTQDILLMRQTFAFITQIATPEELKLMAIEAQEDGERRRSRSKAPAGSRVPRPSLCVLGYGDEAYANDEPVGRPTNSVRLHPDTQKQETANNFGKRDAPTDCT</sequence>
<accession>A0ACC1NBD2</accession>